<dbReference type="OrthoDB" id="7684399at2"/>
<evidence type="ECO:0000313" key="2">
    <source>
        <dbReference type="Proteomes" id="UP000183812"/>
    </source>
</evidence>
<gene>
    <name evidence="1" type="ORF">SAMN04244550_00237</name>
</gene>
<dbReference type="AlphaFoldDB" id="A0A0Q0QNI9"/>
<evidence type="ECO:0000313" key="1">
    <source>
        <dbReference type="EMBL" id="SDE37269.1"/>
    </source>
</evidence>
<protein>
    <recommendedName>
        <fullName evidence="3">DUF560 domain-containing protein</fullName>
    </recommendedName>
</protein>
<sequence length="476" mass="50674">MWPPETGRRAAAGLVLALGLALPAAAEPPHRLPLSAASAEQIGVAAVQALAGRQGPEAAALATELLRRDPKDPLGHYIFARLALAEGDTATARKAARRSFFAAQSPRQHYEAARIAGQAALAEQRFGAAAFWARQTVQYAPDPRARAVGVQDHRRLVALNPLAFNLKLGLRPSNNVNGGADDRFNVIDGFDAVGVLSDEAMALGGVVGTADASASLRIAEDARSQTRLGLSGYVRLVDFYGRPTTTPPYWWGTTRPAPVEIRNSDYSTASLATHLQHSRSFGAGLFGTAQIEAGRLWQGGQPAYDWQGLALSGSKRLNDRLQLTFGAAHERRDWVARARLDRRQQLDFGLRGAAAKGGWGLGLSASTLLSPASQARLWSLSGSASFQPRAQLGPVALSLAAGASTTVYPDYMVGFLHPEGGRQDDAIFAELGLTVPKLGIAAFAPEVKLQAVKVESNVSRFSRTELSVAVGWRSTF</sequence>
<evidence type="ECO:0008006" key="3">
    <source>
        <dbReference type="Google" id="ProtNLM"/>
    </source>
</evidence>
<organism evidence="1 2">
    <name type="scientific">Rhodobacter capsulatus</name>
    <name type="common">Rhodopseudomonas capsulata</name>
    <dbReference type="NCBI Taxonomy" id="1061"/>
    <lineage>
        <taxon>Bacteria</taxon>
        <taxon>Pseudomonadati</taxon>
        <taxon>Pseudomonadota</taxon>
        <taxon>Alphaproteobacteria</taxon>
        <taxon>Rhodobacterales</taxon>
        <taxon>Rhodobacter group</taxon>
        <taxon>Rhodobacter</taxon>
    </lineage>
</organism>
<name>A0A0Q0QNI9_RHOCA</name>
<accession>A0A0Q0QNI9</accession>
<dbReference type="SUPFAM" id="SSF48452">
    <property type="entry name" value="TPR-like"/>
    <property type="match status" value="1"/>
</dbReference>
<proteinExistence type="predicted"/>
<dbReference type="InterPro" id="IPR011990">
    <property type="entry name" value="TPR-like_helical_dom_sf"/>
</dbReference>
<dbReference type="EMBL" id="FNAY01000001">
    <property type="protein sequence ID" value="SDE37269.1"/>
    <property type="molecule type" value="Genomic_DNA"/>
</dbReference>
<reference evidence="1 2" key="1">
    <citation type="submission" date="2016-10" db="EMBL/GenBank/DDBJ databases">
        <authorList>
            <person name="de Groot N.N."/>
        </authorList>
    </citation>
    <scope>NUCLEOTIDE SEQUENCE [LARGE SCALE GENOMIC DNA]</scope>
    <source>
        <strain evidence="2">DSM 938 / 37b4</strain>
    </source>
</reference>
<dbReference type="RefSeq" id="WP_055212251.1">
    <property type="nucleotide sequence ID" value="NZ_CP061202.1"/>
</dbReference>
<dbReference type="Proteomes" id="UP000183812">
    <property type="component" value="Unassembled WGS sequence"/>
</dbReference>